<organism evidence="3 4">
    <name type="scientific">Nelumbo nucifera</name>
    <name type="common">Sacred lotus</name>
    <dbReference type="NCBI Taxonomy" id="4432"/>
    <lineage>
        <taxon>Eukaryota</taxon>
        <taxon>Viridiplantae</taxon>
        <taxon>Streptophyta</taxon>
        <taxon>Embryophyta</taxon>
        <taxon>Tracheophyta</taxon>
        <taxon>Spermatophyta</taxon>
        <taxon>Magnoliopsida</taxon>
        <taxon>Proteales</taxon>
        <taxon>Nelumbonaceae</taxon>
        <taxon>Nelumbo</taxon>
    </lineage>
</organism>
<keyword evidence="4" id="KW-1185">Reference proteome</keyword>
<feature type="domain" description="Fe2OG dioxygenase" evidence="2">
    <location>
        <begin position="48"/>
        <end position="175"/>
    </location>
</feature>
<dbReference type="GO" id="GO:0046872">
    <property type="term" value="F:metal ion binding"/>
    <property type="evidence" value="ECO:0007669"/>
    <property type="project" value="UniProtKB-KW"/>
</dbReference>
<dbReference type="GO" id="GO:0016491">
    <property type="term" value="F:oxidoreductase activity"/>
    <property type="evidence" value="ECO:0007669"/>
    <property type="project" value="UniProtKB-KW"/>
</dbReference>
<reference evidence="3 4" key="1">
    <citation type="journal article" date="2020" name="Mol. Biol. Evol.">
        <title>Distinct Expression and Methylation Patterns for Genes with Different Fates following a Single Whole-Genome Duplication in Flowering Plants.</title>
        <authorList>
            <person name="Shi T."/>
            <person name="Rahmani R.S."/>
            <person name="Gugger P.F."/>
            <person name="Wang M."/>
            <person name="Li H."/>
            <person name="Zhang Y."/>
            <person name="Li Z."/>
            <person name="Wang Q."/>
            <person name="Van de Peer Y."/>
            <person name="Marchal K."/>
            <person name="Chen J."/>
        </authorList>
    </citation>
    <scope>NUCLEOTIDE SEQUENCE [LARGE SCALE GENOMIC DNA]</scope>
    <source>
        <tissue evidence="3">Leaf</tissue>
    </source>
</reference>
<dbReference type="Pfam" id="PF03171">
    <property type="entry name" value="2OG-FeII_Oxy"/>
    <property type="match status" value="1"/>
</dbReference>
<evidence type="ECO:0000256" key="1">
    <source>
        <dbReference type="RuleBase" id="RU003682"/>
    </source>
</evidence>
<accession>A0A822YMR3</accession>
<evidence type="ECO:0000313" key="3">
    <source>
        <dbReference type="EMBL" id="DAD33363.1"/>
    </source>
</evidence>
<name>A0A822YMR3_NELNU</name>
<gene>
    <name evidence="3" type="ORF">HUJ06_012214</name>
</gene>
<dbReference type="PROSITE" id="PS51471">
    <property type="entry name" value="FE2OG_OXY"/>
    <property type="match status" value="1"/>
</dbReference>
<keyword evidence="1" id="KW-0479">Metal-binding</keyword>
<dbReference type="InterPro" id="IPR005123">
    <property type="entry name" value="Oxoglu/Fe-dep_dioxygenase_dom"/>
</dbReference>
<dbReference type="PANTHER" id="PTHR47990">
    <property type="entry name" value="2-OXOGLUTARATE (2OG) AND FE(II)-DEPENDENT OXYGENASE SUPERFAMILY PROTEIN-RELATED"/>
    <property type="match status" value="1"/>
</dbReference>
<dbReference type="Gene3D" id="2.60.120.330">
    <property type="entry name" value="B-lactam Antibiotic, Isopenicillin N Synthase, Chain"/>
    <property type="match status" value="1"/>
</dbReference>
<protein>
    <recommendedName>
        <fullName evidence="2">Fe2OG dioxygenase domain-containing protein</fullName>
    </recommendedName>
</protein>
<sequence length="253" mass="29235">MTKLPPLKFIIFFFHSKPYNNRQRRHLVAGPPANLVVKSNFFVENCLCSTCYFRLNRYPLCPISAKIFGLMPHTDSDFLTILCQDQVGGLQLVKDGRWITVNPNMEALIINIDNLFEVLQFTFITAILNVIQSQLLNPDVLAMQAWSNGLYKSVQHRVMENKQVEGFSVAYFFCPSYDSVIKSCKEPSVYRTFSFREYRQQVQEDVRKIRIQGWAFQVSPLKLVHFNKSGNGSNGILLGMKLEANQMLRYQMN</sequence>
<evidence type="ECO:0000259" key="2">
    <source>
        <dbReference type="PROSITE" id="PS51471"/>
    </source>
</evidence>
<comment type="caution">
    <text evidence="3">The sequence shown here is derived from an EMBL/GenBank/DDBJ whole genome shotgun (WGS) entry which is preliminary data.</text>
</comment>
<dbReference type="SUPFAM" id="SSF51197">
    <property type="entry name" value="Clavaminate synthase-like"/>
    <property type="match status" value="2"/>
</dbReference>
<evidence type="ECO:0000313" key="4">
    <source>
        <dbReference type="Proteomes" id="UP000607653"/>
    </source>
</evidence>
<dbReference type="AlphaFoldDB" id="A0A822YMR3"/>
<dbReference type="InterPro" id="IPR050231">
    <property type="entry name" value="Iron_ascorbate_oxido_reductase"/>
</dbReference>
<keyword evidence="1" id="KW-0408">Iron</keyword>
<dbReference type="EMBL" id="DUZY01000003">
    <property type="protein sequence ID" value="DAD33363.1"/>
    <property type="molecule type" value="Genomic_DNA"/>
</dbReference>
<proteinExistence type="inferred from homology"/>
<keyword evidence="1" id="KW-0560">Oxidoreductase</keyword>
<dbReference type="InterPro" id="IPR027443">
    <property type="entry name" value="IPNS-like_sf"/>
</dbReference>
<dbReference type="Proteomes" id="UP000607653">
    <property type="component" value="Unassembled WGS sequence"/>
</dbReference>
<comment type="similarity">
    <text evidence="1">Belongs to the iron/ascorbate-dependent oxidoreductase family.</text>
</comment>
<dbReference type="InterPro" id="IPR044861">
    <property type="entry name" value="IPNS-like_FE2OG_OXY"/>
</dbReference>